<dbReference type="Gene3D" id="3.30.1590.10">
    <property type="entry name" value="Maltooligosyl trehalose synthase, domain 2"/>
    <property type="match status" value="1"/>
</dbReference>
<dbReference type="SUPFAM" id="SSF51445">
    <property type="entry name" value="(Trans)glycosidases"/>
    <property type="match status" value="1"/>
</dbReference>
<reference evidence="2" key="1">
    <citation type="submission" date="2022-06" db="EMBL/GenBank/DDBJ databases">
        <title>Ornithinimicrobium JY.X270.</title>
        <authorList>
            <person name="Huang Y."/>
        </authorList>
    </citation>
    <scope>NUCLEOTIDE SEQUENCE</scope>
    <source>
        <strain evidence="2">JY.X270</strain>
    </source>
</reference>
<dbReference type="SMART" id="SM00642">
    <property type="entry name" value="Aamy"/>
    <property type="match status" value="1"/>
</dbReference>
<dbReference type="PANTHER" id="PTHR10357">
    <property type="entry name" value="ALPHA-AMYLASE FAMILY MEMBER"/>
    <property type="match status" value="1"/>
</dbReference>
<accession>A0ABY4YJB9</accession>
<feature type="domain" description="Glycosyl hydrolase family 13 catalytic" evidence="1">
    <location>
        <begin position="13"/>
        <end position="688"/>
    </location>
</feature>
<dbReference type="RefSeq" id="WP_252621534.1">
    <property type="nucleotide sequence ID" value="NZ_CP099490.1"/>
</dbReference>
<proteinExistence type="predicted"/>
<evidence type="ECO:0000313" key="2">
    <source>
        <dbReference type="EMBL" id="USQ76831.1"/>
    </source>
</evidence>
<keyword evidence="3" id="KW-1185">Reference proteome</keyword>
<dbReference type="InterPro" id="IPR017853">
    <property type="entry name" value="GH"/>
</dbReference>
<dbReference type="NCBIfam" id="TIGR02401">
    <property type="entry name" value="trehalose_TreY"/>
    <property type="match status" value="1"/>
</dbReference>
<evidence type="ECO:0000313" key="3">
    <source>
        <dbReference type="Proteomes" id="UP001056535"/>
    </source>
</evidence>
<dbReference type="InterPro" id="IPR006047">
    <property type="entry name" value="GH13_cat_dom"/>
</dbReference>
<dbReference type="Gene3D" id="1.10.150.200">
    <property type="entry name" value="Maltooligosyl trehalose synthase, domain 3"/>
    <property type="match status" value="1"/>
</dbReference>
<dbReference type="Gene3D" id="1.10.10.470">
    <property type="entry name" value="Maltooligosyl trehalose synthase, domain 4"/>
    <property type="match status" value="1"/>
</dbReference>
<dbReference type="InterPro" id="IPR012767">
    <property type="entry name" value="Trehalose_TreY"/>
</dbReference>
<dbReference type="InterPro" id="IPR013797">
    <property type="entry name" value="Maltooligo_trehalose_synth_4"/>
</dbReference>
<gene>
    <name evidence="2" type="primary">treY</name>
    <name evidence="2" type="ORF">NF557_02565</name>
</gene>
<dbReference type="Proteomes" id="UP001056535">
    <property type="component" value="Chromosome"/>
</dbReference>
<dbReference type="Pfam" id="PF00128">
    <property type="entry name" value="Alpha-amylase"/>
    <property type="match status" value="1"/>
</dbReference>
<evidence type="ECO:0000259" key="1">
    <source>
        <dbReference type="SMART" id="SM00642"/>
    </source>
</evidence>
<protein>
    <submittedName>
        <fullName evidence="2">Malto-oligosyltrehalose synthase</fullName>
    </submittedName>
</protein>
<organism evidence="2 3">
    <name type="scientific">Ornithinimicrobium cryptoxanthini</name>
    <dbReference type="NCBI Taxonomy" id="2934161"/>
    <lineage>
        <taxon>Bacteria</taxon>
        <taxon>Bacillati</taxon>
        <taxon>Actinomycetota</taxon>
        <taxon>Actinomycetes</taxon>
        <taxon>Micrococcales</taxon>
        <taxon>Ornithinimicrobiaceae</taxon>
        <taxon>Ornithinimicrobium</taxon>
    </lineage>
</organism>
<name>A0ABY4YJB9_9MICO</name>
<dbReference type="EMBL" id="CP099490">
    <property type="protein sequence ID" value="USQ76831.1"/>
    <property type="molecule type" value="Genomic_DNA"/>
</dbReference>
<dbReference type="PANTHER" id="PTHR10357:SF216">
    <property type="entry name" value="MALTOOLIGOSYL TREHALOSE SYNTHASE-RELATED"/>
    <property type="match status" value="1"/>
</dbReference>
<sequence>MHPHDVTSTYRLQLHADFTFEHARAVVPYLRDLGVSHVYLSPVLTAVPGSEHGYDVLDHTQINPELGGRDGLEQLAADCHQAGLGVVVDVVPNHMALTAPEWASSPVWQVLHDGPRSARAHWFDVDWEALDGRIGLPVLGASLADVLAAGELTLDTGRPGEGPAEGQPVVRYYEHVFPVAEGTAGGDVAEVLARQHYLLADWREAEATLNYRRFFEVDSLIGVRVEEVDVFEDTHRLLLDLNHAGVIDAFRIDHPDGLADPQDYLRRLSHGAAPGTPVWVEKILEGDERLPETWECSGTTGYDANAALQSALTLSATAGTVDGAWRQVGGNPSLAEVVTAAKREAVDLLLTPETARLLRLALRVLPDREPDALSEALRDLLVEVDVYRAYVRPGHDTDPASAGRLEDAIGRAARTSAHPHTVRAVGAVLLAPDASHDPVTARDLAVRFQQVTGPVMAKGIEDTAFYRWHRLVALNEVGADPAADAGTGPLLAWAQHQVEHWPLGMTTLSTHDTKRSEDVRARLLAVAADAGAWQACTDTFATAAEQHGVDGPTAHLIWQTVVGAGGADASGRELDEARLSTYLTKALREAKQHTTWIAVDEAYESHVADLASAALAEGPLREVTDAALAANLGRVRAVILAQKLLQLTLPGVPDTYQGCELVDLSLVDPDNRRPVDFADRAARLARLDADAPPQDLSDEKLLVTASALRLRQERPASFAGGLTALPVGEQLLAYLRGDDVLVLAVRQPDAHGAAPEAALDLPVGTWTDRLTGAQHEGSVSTVDLLTRLPVALLVRASG</sequence>
<dbReference type="Gene3D" id="3.20.20.80">
    <property type="entry name" value="Glycosidases"/>
    <property type="match status" value="1"/>
</dbReference>
<dbReference type="CDD" id="cd11336">
    <property type="entry name" value="AmyAc_MTSase"/>
    <property type="match status" value="1"/>
</dbReference>